<dbReference type="PANTHER" id="PTHR10824:SF4">
    <property type="entry name" value="ACYL-COENZYME A THIOESTERASE 1-LIKE"/>
    <property type="match status" value="1"/>
</dbReference>
<keyword evidence="2" id="KW-1185">Reference proteome</keyword>
<dbReference type="InterPro" id="IPR029058">
    <property type="entry name" value="AB_hydrolase_fold"/>
</dbReference>
<dbReference type="Proteomes" id="UP000048926">
    <property type="component" value="Unassembled WGS sequence"/>
</dbReference>
<organism evidence="1 2">
    <name type="scientific">Roseibium aggregatum</name>
    <dbReference type="NCBI Taxonomy" id="187304"/>
    <lineage>
        <taxon>Bacteria</taxon>
        <taxon>Pseudomonadati</taxon>
        <taxon>Pseudomonadota</taxon>
        <taxon>Alphaproteobacteria</taxon>
        <taxon>Hyphomicrobiales</taxon>
        <taxon>Stappiaceae</taxon>
        <taxon>Roseibium</taxon>
    </lineage>
</organism>
<dbReference type="GO" id="GO:0006637">
    <property type="term" value="P:acyl-CoA metabolic process"/>
    <property type="evidence" value="ECO:0007669"/>
    <property type="project" value="TreeGrafter"/>
</dbReference>
<dbReference type="RefSeq" id="WP_055656674.1">
    <property type="nucleotide sequence ID" value="NZ_CXST01000001.1"/>
</dbReference>
<evidence type="ECO:0000313" key="2">
    <source>
        <dbReference type="Proteomes" id="UP000048926"/>
    </source>
</evidence>
<dbReference type="STRING" id="187304.B0E33_22325"/>
<dbReference type="AlphaFoldDB" id="A0A0M6Y2T9"/>
<dbReference type="GO" id="GO:0006631">
    <property type="term" value="P:fatty acid metabolic process"/>
    <property type="evidence" value="ECO:0007669"/>
    <property type="project" value="TreeGrafter"/>
</dbReference>
<dbReference type="Gene3D" id="3.40.50.1820">
    <property type="entry name" value="alpha/beta hydrolase"/>
    <property type="match status" value="1"/>
</dbReference>
<dbReference type="SUPFAM" id="SSF53474">
    <property type="entry name" value="alpha/beta-Hydrolases"/>
    <property type="match status" value="1"/>
</dbReference>
<gene>
    <name evidence="1" type="ORF">LAL4801_01576</name>
</gene>
<sequence>MSLKIVRRLIPEWGTTYGPAGEGPFPAVMVFHGSEGAWSGWSHRNAVLLAAHGYLAFPFGYSKGGNAWNAGSIENVSLDRSLEAFRALRAFEAVGEKAAFYGVSRGAEHALLLTALMAEEGLDGPPDAVAVHSPPDVVCGAFDSKAHRDAGDPGWQPWDPGERAWSWRGSSENLLPTKQIEIERYDGPIFLSHGSADRVWSVDMTKRLEGRLLAHGRKPEVHIYDGQDHIPTSAAENLHHENLLTFLERNLLAS</sequence>
<evidence type="ECO:0000313" key="1">
    <source>
        <dbReference type="EMBL" id="CTQ43140.1"/>
    </source>
</evidence>
<dbReference type="GO" id="GO:0047617">
    <property type="term" value="F:fatty acyl-CoA hydrolase activity"/>
    <property type="evidence" value="ECO:0007669"/>
    <property type="project" value="TreeGrafter"/>
</dbReference>
<name>A0A0M6Y2T9_9HYPH</name>
<accession>A0A0M6Y2T9</accession>
<protein>
    <submittedName>
        <fullName evidence="1">Uncharacterized protein</fullName>
    </submittedName>
</protein>
<proteinExistence type="predicted"/>
<dbReference type="OrthoDB" id="3647650at2"/>
<dbReference type="PANTHER" id="PTHR10824">
    <property type="entry name" value="ACYL-COENZYME A THIOESTERASE-RELATED"/>
    <property type="match status" value="1"/>
</dbReference>
<reference evidence="2" key="1">
    <citation type="submission" date="2015-07" db="EMBL/GenBank/DDBJ databases">
        <authorList>
            <person name="Rodrigo-Torres Lidia"/>
            <person name="Arahal R.David."/>
        </authorList>
    </citation>
    <scope>NUCLEOTIDE SEQUENCE [LARGE SCALE GENOMIC DNA]</scope>
    <source>
        <strain evidence="2">CECT 4801</strain>
    </source>
</reference>
<dbReference type="EMBL" id="CXST01000001">
    <property type="protein sequence ID" value="CTQ43140.1"/>
    <property type="molecule type" value="Genomic_DNA"/>
</dbReference>